<protein>
    <submittedName>
        <fullName evidence="1">ECU11_0575 protein</fullName>
    </submittedName>
</protein>
<dbReference type="RefSeq" id="NP_001402596.1">
    <property type="nucleotide sequence ID" value="NM_001415281.1"/>
</dbReference>
<accession>A0A1T5PD83</accession>
<dbReference type="KEGG" id="ecu:ECU11_0575"/>
<proteinExistence type="predicted"/>
<reference evidence="1 2" key="1">
    <citation type="journal article" date="2001" name="Nature">
        <title>Genome sequence and gene compaction of the eukaryote parasite Encephalitozoon cuniculi.</title>
        <authorList>
            <person name="Katinka M.D."/>
            <person name="Duprat S."/>
            <person name="Cornillot E."/>
            <person name="Metenier G."/>
            <person name="Thomarat F."/>
            <person name="Prensier G."/>
            <person name="Barbe V."/>
            <person name="Peyretaillade E."/>
            <person name="Brottier P."/>
            <person name="Wincker P."/>
            <person name="Delbac F."/>
            <person name="El Alaoui H."/>
            <person name="Peyret P."/>
            <person name="Saurin W."/>
            <person name="Gouy M."/>
            <person name="Weissenbach J."/>
            <person name="Vivares C.P."/>
        </authorList>
    </citation>
    <scope>NUCLEOTIDE SEQUENCE [LARGE SCALE GENOMIC DNA]</scope>
    <source>
        <strain evidence="1 2">GB-M1</strain>
    </source>
</reference>
<reference evidence="1 2" key="2">
    <citation type="journal article" date="2009" name="BMC Genomics">
        <title>Identification of transcriptional signals in Encephalitozoon cuniculi widespread among Microsporidia phylum: support for accurate structural genome annotation.</title>
        <authorList>
            <person name="Peyretaillade E."/>
            <person name="Goncalves O."/>
            <person name="Terrat S."/>
            <person name="Dugat-Bony E."/>
            <person name="Wincker P."/>
            <person name="Cornman R.S."/>
            <person name="Evans J.D."/>
            <person name="Delbac F."/>
            <person name="Peyret P."/>
        </authorList>
    </citation>
    <scope>NUCLEOTIDE SEQUENCE [LARGE SCALE GENOMIC DNA]</scope>
    <source>
        <strain evidence="1 2">GB-M1</strain>
    </source>
</reference>
<evidence type="ECO:0000313" key="2">
    <source>
        <dbReference type="Proteomes" id="UP000000819"/>
    </source>
</evidence>
<name>A0A1T5PD83_ENCCU</name>
<organism evidence="1 2">
    <name type="scientific">Encephalitozoon cuniculi (strain GB-M1)</name>
    <name type="common">Microsporidian parasite</name>
    <dbReference type="NCBI Taxonomy" id="284813"/>
    <lineage>
        <taxon>Eukaryota</taxon>
        <taxon>Fungi</taxon>
        <taxon>Fungi incertae sedis</taxon>
        <taxon>Microsporidia</taxon>
        <taxon>Unikaryonidae</taxon>
        <taxon>Encephalitozoon</taxon>
    </lineage>
</organism>
<gene>
    <name evidence="1" type="ordered locus">ECU11_0575</name>
</gene>
<evidence type="ECO:0000313" key="1">
    <source>
        <dbReference type="EMBL" id="SKD10711.1"/>
    </source>
</evidence>
<dbReference type="EMBL" id="AL590450">
    <property type="protein sequence ID" value="SKD10711.1"/>
    <property type="molecule type" value="Genomic_DNA"/>
</dbReference>
<dbReference type="InParanoid" id="A0A1T5PD83"/>
<sequence>MKEKIERAYNRFVRSLDGGIRSRGGASIVENVEELENLLEELIFQLEDVEL</sequence>
<keyword evidence="2" id="KW-1185">Reference proteome</keyword>
<dbReference type="AlphaFoldDB" id="A0A1T5PD83"/>
<dbReference type="Proteomes" id="UP000000819">
    <property type="component" value="Chromosome XI"/>
</dbReference>
<dbReference type="GeneID" id="77136434"/>